<keyword evidence="2" id="KW-1185">Reference proteome</keyword>
<evidence type="ECO:0008006" key="3">
    <source>
        <dbReference type="Google" id="ProtNLM"/>
    </source>
</evidence>
<dbReference type="OrthoDB" id="9799416at2"/>
<proteinExistence type="predicted"/>
<reference evidence="2" key="1">
    <citation type="submission" date="2013-08" db="EMBL/GenBank/DDBJ databases">
        <title>Genome sequencing of Arenimonas donghaensis.</title>
        <authorList>
            <person name="Chen F."/>
            <person name="Wang G."/>
        </authorList>
    </citation>
    <scope>NUCLEOTIDE SEQUENCE [LARGE SCALE GENOMIC DNA]</scope>
    <source>
        <strain evidence="2">HO3-R19</strain>
    </source>
</reference>
<accession>A0A087MJ27</accession>
<name>A0A087MJ27_9GAMM</name>
<dbReference type="AlphaFoldDB" id="A0A087MJ27"/>
<evidence type="ECO:0000313" key="2">
    <source>
        <dbReference type="Proteomes" id="UP000029085"/>
    </source>
</evidence>
<organism evidence="1 2">
    <name type="scientific">Arenimonas donghaensis DSM 18148 = HO3-R19</name>
    <dbReference type="NCBI Taxonomy" id="1121014"/>
    <lineage>
        <taxon>Bacteria</taxon>
        <taxon>Pseudomonadati</taxon>
        <taxon>Pseudomonadota</taxon>
        <taxon>Gammaproteobacteria</taxon>
        <taxon>Lysobacterales</taxon>
        <taxon>Lysobacteraceae</taxon>
        <taxon>Arenimonas</taxon>
    </lineage>
</organism>
<protein>
    <recommendedName>
        <fullName evidence="3">DUF3703 domain-containing protein</fullName>
    </recommendedName>
</protein>
<reference evidence="1 2" key="2">
    <citation type="journal article" date="2015" name="Stand. Genomic Sci.">
        <title>High quality draft genomic sequence of Arenimonas donghaensis DSM 18148(T).</title>
        <authorList>
            <person name="Chen F."/>
            <person name="Wang H."/>
            <person name="Cao Y."/>
            <person name="Li X."/>
            <person name="Wang G."/>
        </authorList>
    </citation>
    <scope>NUCLEOTIDE SEQUENCE [LARGE SCALE GENOMIC DNA]</scope>
    <source>
        <strain evidence="1 2">HO3-R19</strain>
    </source>
</reference>
<sequence length="115" mass="12983">MHAVLRQAFESEWTLAREARQQGNLDLAFHHLERAHILGQRSTRLHVRSHLGMLAIGWQRRDARELAGQTVRIVAAALFSRFWVPEGNTGGANVSATRPMPIPADLQAILDQTRR</sequence>
<evidence type="ECO:0000313" key="1">
    <source>
        <dbReference type="EMBL" id="KFL36880.1"/>
    </source>
</evidence>
<comment type="caution">
    <text evidence="1">The sequence shown here is derived from an EMBL/GenBank/DDBJ whole genome shotgun (WGS) entry which is preliminary data.</text>
</comment>
<dbReference type="RefSeq" id="WP_034222458.1">
    <property type="nucleotide sequence ID" value="NZ_AVCJ01000011.1"/>
</dbReference>
<dbReference type="Proteomes" id="UP000029085">
    <property type="component" value="Unassembled WGS sequence"/>
</dbReference>
<dbReference type="Pfam" id="PF12487">
    <property type="entry name" value="DUF3703"/>
    <property type="match status" value="1"/>
</dbReference>
<dbReference type="PATRIC" id="fig|1121014.3.peg.1190"/>
<gene>
    <name evidence="1" type="ORF">N788_12190</name>
</gene>
<dbReference type="InterPro" id="IPR022172">
    <property type="entry name" value="DUF3703"/>
</dbReference>
<dbReference type="STRING" id="1121014.N788_12190"/>
<dbReference type="EMBL" id="AVCJ01000011">
    <property type="protein sequence ID" value="KFL36880.1"/>
    <property type="molecule type" value="Genomic_DNA"/>
</dbReference>